<gene>
    <name evidence="1" type="ORF">BDA96_08G021700</name>
</gene>
<reference evidence="1" key="2">
    <citation type="submission" date="2020-10" db="EMBL/GenBank/DDBJ databases">
        <authorList>
            <person name="Cooper E.A."/>
            <person name="Brenton Z.W."/>
            <person name="Flinn B.S."/>
            <person name="Jenkins J."/>
            <person name="Shu S."/>
            <person name="Flowers D."/>
            <person name="Luo F."/>
            <person name="Wang Y."/>
            <person name="Xia P."/>
            <person name="Barry K."/>
            <person name="Daum C."/>
            <person name="Lipzen A."/>
            <person name="Yoshinaga Y."/>
            <person name="Schmutz J."/>
            <person name="Saski C."/>
            <person name="Vermerris W."/>
            <person name="Kresovich S."/>
        </authorList>
    </citation>
    <scope>NUCLEOTIDE SEQUENCE</scope>
</reference>
<dbReference type="EMBL" id="CM027687">
    <property type="protein sequence ID" value="KAG0519849.1"/>
    <property type="molecule type" value="Genomic_DNA"/>
</dbReference>
<evidence type="ECO:0000313" key="2">
    <source>
        <dbReference type="Proteomes" id="UP000807115"/>
    </source>
</evidence>
<protein>
    <submittedName>
        <fullName evidence="1">Uncharacterized protein</fullName>
    </submittedName>
</protein>
<name>A0A921U6D6_SORBI</name>
<comment type="caution">
    <text evidence="1">The sequence shown here is derived from an EMBL/GenBank/DDBJ whole genome shotgun (WGS) entry which is preliminary data.</text>
</comment>
<sequence>MLNPQCSYCEHKEATDSTCWFLPRHSTLMMMALLLASPHGTTKRCVSPLDPGRFVLFSGSNPTNCSSKVS</sequence>
<reference evidence="1" key="1">
    <citation type="journal article" date="2019" name="BMC Genomics">
        <title>A new reference genome for Sorghum bicolor reveals high levels of sequence similarity between sweet and grain genotypes: implications for the genetics of sugar metabolism.</title>
        <authorList>
            <person name="Cooper E.A."/>
            <person name="Brenton Z.W."/>
            <person name="Flinn B.S."/>
            <person name="Jenkins J."/>
            <person name="Shu S."/>
            <person name="Flowers D."/>
            <person name="Luo F."/>
            <person name="Wang Y."/>
            <person name="Xia P."/>
            <person name="Barry K."/>
            <person name="Daum C."/>
            <person name="Lipzen A."/>
            <person name="Yoshinaga Y."/>
            <person name="Schmutz J."/>
            <person name="Saski C."/>
            <person name="Vermerris W."/>
            <person name="Kresovich S."/>
        </authorList>
    </citation>
    <scope>NUCLEOTIDE SEQUENCE</scope>
</reference>
<proteinExistence type="predicted"/>
<organism evidence="1 2">
    <name type="scientific">Sorghum bicolor</name>
    <name type="common">Sorghum</name>
    <name type="synonym">Sorghum vulgare</name>
    <dbReference type="NCBI Taxonomy" id="4558"/>
    <lineage>
        <taxon>Eukaryota</taxon>
        <taxon>Viridiplantae</taxon>
        <taxon>Streptophyta</taxon>
        <taxon>Embryophyta</taxon>
        <taxon>Tracheophyta</taxon>
        <taxon>Spermatophyta</taxon>
        <taxon>Magnoliopsida</taxon>
        <taxon>Liliopsida</taxon>
        <taxon>Poales</taxon>
        <taxon>Poaceae</taxon>
        <taxon>PACMAD clade</taxon>
        <taxon>Panicoideae</taxon>
        <taxon>Andropogonodae</taxon>
        <taxon>Andropogoneae</taxon>
        <taxon>Sorghinae</taxon>
        <taxon>Sorghum</taxon>
    </lineage>
</organism>
<dbReference type="Proteomes" id="UP000807115">
    <property type="component" value="Chromosome 8"/>
</dbReference>
<dbReference type="AlphaFoldDB" id="A0A921U6D6"/>
<accession>A0A921U6D6</accession>
<evidence type="ECO:0000313" key="1">
    <source>
        <dbReference type="EMBL" id="KAG0519849.1"/>
    </source>
</evidence>